<dbReference type="Gene3D" id="2.60.40.1730">
    <property type="entry name" value="tricorn interacting facor f3 domain"/>
    <property type="match status" value="1"/>
</dbReference>
<evidence type="ECO:0000256" key="7">
    <source>
        <dbReference type="ARBA" id="ARBA00022723"/>
    </source>
</evidence>
<dbReference type="Pfam" id="PF11838">
    <property type="entry name" value="ERAP1_C"/>
    <property type="match status" value="1"/>
</dbReference>
<keyword evidence="9" id="KW-0378">Hydrolase</keyword>
<evidence type="ECO:0000256" key="6">
    <source>
        <dbReference type="ARBA" id="ARBA00022670"/>
    </source>
</evidence>
<evidence type="ECO:0000259" key="17">
    <source>
        <dbReference type="Pfam" id="PF17900"/>
    </source>
</evidence>
<organism evidence="18 19">
    <name type="scientific">Cimex lectularius</name>
    <name type="common">Bed bug</name>
    <name type="synonym">Acanthia lectularia</name>
    <dbReference type="NCBI Taxonomy" id="79782"/>
    <lineage>
        <taxon>Eukaryota</taxon>
        <taxon>Metazoa</taxon>
        <taxon>Ecdysozoa</taxon>
        <taxon>Arthropoda</taxon>
        <taxon>Hexapoda</taxon>
        <taxon>Insecta</taxon>
        <taxon>Pterygota</taxon>
        <taxon>Neoptera</taxon>
        <taxon>Paraneoptera</taxon>
        <taxon>Hemiptera</taxon>
        <taxon>Heteroptera</taxon>
        <taxon>Panheteroptera</taxon>
        <taxon>Cimicomorpha</taxon>
        <taxon>Cimicidae</taxon>
        <taxon>Cimex</taxon>
    </lineage>
</organism>
<evidence type="ECO:0000313" key="18">
    <source>
        <dbReference type="EnsemblMetazoa" id="XP_014254695.1"/>
    </source>
</evidence>
<dbReference type="GO" id="GO:0008270">
    <property type="term" value="F:zinc ion binding"/>
    <property type="evidence" value="ECO:0007669"/>
    <property type="project" value="InterPro"/>
</dbReference>
<dbReference type="RefSeq" id="XP_014254695.1">
    <property type="nucleotide sequence ID" value="XM_014399209.2"/>
</dbReference>
<keyword evidence="19" id="KW-1185">Reference proteome</keyword>
<dbReference type="EnsemblMetazoa" id="XM_014399209.2">
    <property type="protein sequence ID" value="XP_014254695.1"/>
    <property type="gene ID" value="LOC106669627"/>
</dbReference>
<evidence type="ECO:0000259" key="16">
    <source>
        <dbReference type="Pfam" id="PF11838"/>
    </source>
</evidence>
<evidence type="ECO:0000256" key="9">
    <source>
        <dbReference type="ARBA" id="ARBA00022801"/>
    </source>
</evidence>
<evidence type="ECO:0000256" key="3">
    <source>
        <dbReference type="ARBA" id="ARBA00010136"/>
    </source>
</evidence>
<evidence type="ECO:0000259" key="15">
    <source>
        <dbReference type="Pfam" id="PF01433"/>
    </source>
</evidence>
<keyword evidence="11" id="KW-0482">Metalloprotease</keyword>
<evidence type="ECO:0000256" key="12">
    <source>
        <dbReference type="ARBA" id="ARBA00023136"/>
    </source>
</evidence>
<evidence type="ECO:0000256" key="13">
    <source>
        <dbReference type="ARBA" id="ARBA00023180"/>
    </source>
</evidence>
<dbReference type="InterPro" id="IPR001930">
    <property type="entry name" value="Peptidase_M1"/>
</dbReference>
<keyword evidence="10" id="KW-0862">Zinc</keyword>
<dbReference type="GO" id="GO:0005886">
    <property type="term" value="C:plasma membrane"/>
    <property type="evidence" value="ECO:0007669"/>
    <property type="project" value="UniProtKB-SubCell"/>
</dbReference>
<dbReference type="InterPro" id="IPR014782">
    <property type="entry name" value="Peptidase_M1_dom"/>
</dbReference>
<feature type="domain" description="ERAP1-like C-terminal" evidence="16">
    <location>
        <begin position="587"/>
        <end position="865"/>
    </location>
</feature>
<keyword evidence="4" id="KW-1003">Cell membrane</keyword>
<comment type="similarity">
    <text evidence="3">Belongs to the peptidase M1 family.</text>
</comment>
<evidence type="ECO:0000256" key="2">
    <source>
        <dbReference type="ARBA" id="ARBA00004609"/>
    </source>
</evidence>
<dbReference type="Proteomes" id="UP000494040">
    <property type="component" value="Unassembled WGS sequence"/>
</dbReference>
<name>A0A8I6S1M1_CIMLE</name>
<dbReference type="Pfam" id="PF17900">
    <property type="entry name" value="Peptidase_M1_N"/>
    <property type="match status" value="1"/>
</dbReference>
<dbReference type="GO" id="GO:0005737">
    <property type="term" value="C:cytoplasm"/>
    <property type="evidence" value="ECO:0007669"/>
    <property type="project" value="TreeGrafter"/>
</dbReference>
<evidence type="ECO:0000256" key="11">
    <source>
        <dbReference type="ARBA" id="ARBA00023049"/>
    </source>
</evidence>
<dbReference type="InterPro" id="IPR050344">
    <property type="entry name" value="Peptidase_M1_aminopeptidases"/>
</dbReference>
<comment type="cofactor">
    <cofactor evidence="1">
        <name>Zn(2+)</name>
        <dbReference type="ChEBI" id="CHEBI:29105"/>
    </cofactor>
</comment>
<keyword evidence="14" id="KW-0449">Lipoprotein</keyword>
<dbReference type="AlphaFoldDB" id="A0A8I6S1M1"/>
<proteinExistence type="inferred from homology"/>
<evidence type="ECO:0000256" key="8">
    <source>
        <dbReference type="ARBA" id="ARBA00022729"/>
    </source>
</evidence>
<dbReference type="Gene3D" id="1.25.50.20">
    <property type="match status" value="1"/>
</dbReference>
<dbReference type="Gene3D" id="2.60.40.1910">
    <property type="match status" value="1"/>
</dbReference>
<dbReference type="SUPFAM" id="SSF63737">
    <property type="entry name" value="Leukotriene A4 hydrolase N-terminal domain"/>
    <property type="match status" value="1"/>
</dbReference>
<evidence type="ECO:0000256" key="1">
    <source>
        <dbReference type="ARBA" id="ARBA00001947"/>
    </source>
</evidence>
<dbReference type="PRINTS" id="PR00756">
    <property type="entry name" value="ALADIPTASE"/>
</dbReference>
<dbReference type="InterPro" id="IPR027268">
    <property type="entry name" value="Peptidase_M4/M1_CTD_sf"/>
</dbReference>
<evidence type="ECO:0000256" key="5">
    <source>
        <dbReference type="ARBA" id="ARBA00022622"/>
    </source>
</evidence>
<dbReference type="GeneID" id="106669627"/>
<dbReference type="GO" id="GO:0098552">
    <property type="term" value="C:side of membrane"/>
    <property type="evidence" value="ECO:0007669"/>
    <property type="project" value="UniProtKB-KW"/>
</dbReference>
<keyword evidence="12" id="KW-0472">Membrane</keyword>
<dbReference type="GO" id="GO:0005615">
    <property type="term" value="C:extracellular space"/>
    <property type="evidence" value="ECO:0007669"/>
    <property type="project" value="TreeGrafter"/>
</dbReference>
<evidence type="ECO:0000256" key="4">
    <source>
        <dbReference type="ARBA" id="ARBA00022475"/>
    </source>
</evidence>
<dbReference type="InterPro" id="IPR024571">
    <property type="entry name" value="ERAP1-like_C_dom"/>
</dbReference>
<dbReference type="InterPro" id="IPR045357">
    <property type="entry name" value="Aminopeptidase_N-like_N"/>
</dbReference>
<accession>A0A8I6S1M1</accession>
<keyword evidence="6" id="KW-0645">Protease</keyword>
<keyword evidence="13" id="KW-0325">Glycoprotein</keyword>
<dbReference type="InterPro" id="IPR042097">
    <property type="entry name" value="Aminopeptidase_N-like_N_sf"/>
</dbReference>
<evidence type="ECO:0000313" key="19">
    <source>
        <dbReference type="Proteomes" id="UP000494040"/>
    </source>
</evidence>
<dbReference type="SUPFAM" id="SSF55486">
    <property type="entry name" value="Metalloproteases ('zincins'), catalytic domain"/>
    <property type="match status" value="1"/>
</dbReference>
<comment type="subcellular location">
    <subcellularLocation>
        <location evidence="2">Cell membrane</location>
        <topology evidence="2">Lipid-anchor</topology>
        <topology evidence="2">GPI-anchor</topology>
    </subcellularLocation>
</comment>
<dbReference type="FunFam" id="2.60.40.1910:FF:000008">
    <property type="entry name" value="Aminopeptidase"/>
    <property type="match status" value="1"/>
</dbReference>
<evidence type="ECO:0008006" key="20">
    <source>
        <dbReference type="Google" id="ProtNLM"/>
    </source>
</evidence>
<dbReference type="GO" id="GO:0006508">
    <property type="term" value="P:proteolysis"/>
    <property type="evidence" value="ECO:0007669"/>
    <property type="project" value="UniProtKB-KW"/>
</dbReference>
<dbReference type="Pfam" id="PF01433">
    <property type="entry name" value="Peptidase_M1"/>
    <property type="match status" value="1"/>
</dbReference>
<feature type="domain" description="Aminopeptidase N-like N-terminal" evidence="17">
    <location>
        <begin position="61"/>
        <end position="248"/>
    </location>
</feature>
<dbReference type="PANTHER" id="PTHR11533">
    <property type="entry name" value="PROTEASE M1 ZINC METALLOPROTEASE"/>
    <property type="match status" value="1"/>
</dbReference>
<dbReference type="Gene3D" id="1.10.390.10">
    <property type="entry name" value="Neutral Protease Domain 2"/>
    <property type="match status" value="1"/>
</dbReference>
<reference evidence="18" key="1">
    <citation type="submission" date="2022-01" db="UniProtKB">
        <authorList>
            <consortium name="EnsemblMetazoa"/>
        </authorList>
    </citation>
    <scope>IDENTIFICATION</scope>
</reference>
<dbReference type="GO" id="GO:0042277">
    <property type="term" value="F:peptide binding"/>
    <property type="evidence" value="ECO:0007669"/>
    <property type="project" value="TreeGrafter"/>
</dbReference>
<dbReference type="PANTHER" id="PTHR11533:SF21">
    <property type="entry name" value="AMINOPEPTIDASE"/>
    <property type="match status" value="1"/>
</dbReference>
<dbReference type="GO" id="GO:0043171">
    <property type="term" value="P:peptide catabolic process"/>
    <property type="evidence" value="ECO:0007669"/>
    <property type="project" value="TreeGrafter"/>
</dbReference>
<dbReference type="GO" id="GO:0070006">
    <property type="term" value="F:metalloaminopeptidase activity"/>
    <property type="evidence" value="ECO:0007669"/>
    <property type="project" value="TreeGrafter"/>
</dbReference>
<keyword evidence="7" id="KW-0479">Metal-binding</keyword>
<keyword evidence="5" id="KW-0336">GPI-anchor</keyword>
<dbReference type="KEGG" id="clec:106669627"/>
<evidence type="ECO:0000256" key="14">
    <source>
        <dbReference type="ARBA" id="ARBA00023288"/>
    </source>
</evidence>
<keyword evidence="8" id="KW-0732">Signal</keyword>
<sequence>MTIGLVLMTLSFFFSFYEMALFAVSFKMKLKLIFIILGFILGSEVHSSNDQTFAIKWAPVEYKVLLDMTDVFEKFTKIFRGEVTISGVTSSEIIELVLHSKVNVTEIYYVNSEMEKVNVDKNHTLQLEDGMLKLYLNSVLPKDSFFVINIKYTGELSDTSITFIPNYNNKHQFRPLIATNFQKFDARELFPCVDFPRFKAKFTLELLRPRWMKALSNMPRIKTTQGNLMFNKPISDTFNKSLPMSTYMFALVLLRDNYLNHTLRNGITIWFTKKDNVNFLEEAVPYLLDSLKDYTGISYILPKLDLVLIPNKSHESLGNWGLITWSLDMFDHVNFVGLDKLEYIYNFMGKEIAKYWFGNLVSCKDWCQIWVTECLSTYVSKQIVRQAFPDSTDLELFIKNTVMTAMADDSKQLLSLVNTDKCLENIDTMQFGTVHNNKGAAILHMVENNLMTKGNFKQAIHNYLTNKQFGVVDETQFWDSLEEVIDTSVKAKLFINKTYTPAINEVMKTWIYNKGYPLVKVSRLDGDIRVTQGLFSKPVISSNEYWWIPLTYTTSKEKNFNNLKVKQWIQPTHKLQELDLQLSDDEWVVLNIQHAGFYRILYDDRTYQLISDHLINQSMHDIHPLNRAQILNDAFECASENLLSLSTVLNLTTYLRKEEHYLPLSVGMEGLLKLSSQAVDENLKKKFTNFMRSLVADNYMAVFLNKLKENKVLNHFYHIKLVELACQLDFYHCTDQATKLAYSIINNKGKKYQLIPELKYTLWCSAVRVGSTNITKYLLRKFKSTPNGEEAITYAKYLLCSKDPYIITQVLNHLFYKSTFSENIVTQLRDFITPLDSNCMLLNFLEENFELILSKIGWEGIIEFLQDAYNKVKARAIFCEMKIQQISLFHQIYYPWPRARAWDKKHGGELNRWFSQHKHEYFAAIIIANPPKNMNVFLKRDDVFFEVPNEYKVHPLDNEL</sequence>
<feature type="domain" description="Peptidase M1 membrane alanine aminopeptidase" evidence="15">
    <location>
        <begin position="286"/>
        <end position="510"/>
    </location>
</feature>
<dbReference type="OMA" id="NDAFECA"/>
<evidence type="ECO:0000256" key="10">
    <source>
        <dbReference type="ARBA" id="ARBA00022833"/>
    </source>
</evidence>
<protein>
    <recommendedName>
        <fullName evidence="20">Aminopeptidase</fullName>
    </recommendedName>
</protein>